<evidence type="ECO:0000256" key="9">
    <source>
        <dbReference type="ARBA" id="ARBA00023136"/>
    </source>
</evidence>
<dbReference type="Gene3D" id="1.20.1300.10">
    <property type="entry name" value="Fumarate reductase/succinate dehydrogenase, transmembrane subunit"/>
    <property type="match status" value="1"/>
</dbReference>
<feature type="binding site" description="axial binding residue" evidence="11">
    <location>
        <position position="118"/>
    </location>
    <ligand>
        <name>heme b</name>
        <dbReference type="ChEBI" id="CHEBI:60344"/>
        <note>ligand shared with SDHC</note>
    </ligand>
    <ligandPart>
        <name>Fe</name>
        <dbReference type="ChEBI" id="CHEBI:18248"/>
    </ligandPart>
</feature>
<dbReference type="GO" id="GO:0005743">
    <property type="term" value="C:mitochondrial inner membrane"/>
    <property type="evidence" value="ECO:0007669"/>
    <property type="project" value="UniProtKB-SubCell"/>
</dbReference>
<evidence type="ECO:0000256" key="7">
    <source>
        <dbReference type="ARBA" id="ARBA00022989"/>
    </source>
</evidence>
<keyword evidence="11" id="KW-0408">Iron</keyword>
<dbReference type="InterPro" id="IPR007992">
    <property type="entry name" value="CybS"/>
</dbReference>
<keyword evidence="7 12" id="KW-1133">Transmembrane helix</keyword>
<dbReference type="Pfam" id="PF05328">
    <property type="entry name" value="CybS"/>
    <property type="match status" value="1"/>
</dbReference>
<sequence>MASTALRPAALRQLLTATTTKRASVLPAASLLRSQFTQRSGFQTTARRPILPPLPQVIRGGVNDPAPVKEPSPSHGSYHWTMERLVSAALIPLTIVPFAAGSLNPVLDGTFIGLIIIHSYIGFQSAITDYFPSWRVPRTRKLADWANVAAVFLVGWGWYEFETNDIGLTAGIARVWTAGATAKDAKNKIEQKL</sequence>
<comment type="caution">
    <text evidence="13">The sequence shown here is derived from an EMBL/GenBank/DDBJ whole genome shotgun (WGS) entry which is preliminary data.</text>
</comment>
<keyword evidence="3" id="KW-0813">Transport</keyword>
<dbReference type="Proteomes" id="UP000033647">
    <property type="component" value="Unassembled WGS sequence"/>
</dbReference>
<comment type="caution">
    <text evidence="12">Lacks conserved residue(s) required for the propagation of feature annotation.</text>
</comment>
<dbReference type="OrthoDB" id="18577at2759"/>
<evidence type="ECO:0000256" key="12">
    <source>
        <dbReference type="RuleBase" id="RU364031"/>
    </source>
</evidence>
<dbReference type="InterPro" id="IPR034804">
    <property type="entry name" value="SQR/QFR_C/D"/>
</dbReference>
<evidence type="ECO:0000256" key="5">
    <source>
        <dbReference type="ARBA" id="ARBA00022792"/>
    </source>
</evidence>
<dbReference type="EMBL" id="LAFY01000382">
    <property type="protein sequence ID" value="KJX98804.1"/>
    <property type="molecule type" value="Genomic_DNA"/>
</dbReference>
<reference evidence="13 14" key="1">
    <citation type="submission" date="2015-03" db="EMBL/GenBank/DDBJ databases">
        <title>RNA-seq based gene annotation and comparative genomics of four Zymoseptoria species reveal species-specific pathogenicity related genes and transposable element activity.</title>
        <authorList>
            <person name="Grandaubert J."/>
            <person name="Bhattacharyya A."/>
            <person name="Stukenbrock E.H."/>
        </authorList>
    </citation>
    <scope>NUCLEOTIDE SEQUENCE [LARGE SCALE GENOMIC DNA]</scope>
    <source>
        <strain evidence="13 14">Zb18110</strain>
    </source>
</reference>
<dbReference type="GO" id="GO:0006121">
    <property type="term" value="P:mitochondrial electron transport, succinate to ubiquinone"/>
    <property type="evidence" value="ECO:0007669"/>
    <property type="project" value="TreeGrafter"/>
</dbReference>
<feature type="transmembrane region" description="Helical" evidence="12">
    <location>
        <begin position="85"/>
        <end position="103"/>
    </location>
</feature>
<evidence type="ECO:0000313" key="13">
    <source>
        <dbReference type="EMBL" id="KJX98804.1"/>
    </source>
</evidence>
<evidence type="ECO:0000256" key="11">
    <source>
        <dbReference type="PIRSR" id="PIRSR607992-2"/>
    </source>
</evidence>
<dbReference type="GO" id="GO:0006099">
    <property type="term" value="P:tricarboxylic acid cycle"/>
    <property type="evidence" value="ECO:0007669"/>
    <property type="project" value="TreeGrafter"/>
</dbReference>
<keyword evidence="6 12" id="KW-0809">Transit peptide</keyword>
<evidence type="ECO:0000256" key="2">
    <source>
        <dbReference type="ARBA" id="ARBA00007294"/>
    </source>
</evidence>
<proteinExistence type="inferred from homology"/>
<keyword evidence="8 12" id="KW-0496">Mitochondrion</keyword>
<gene>
    <name evidence="13" type="ORF">TI39_contig390g00003</name>
</gene>
<evidence type="ECO:0000256" key="4">
    <source>
        <dbReference type="ARBA" id="ARBA00022692"/>
    </source>
</evidence>
<dbReference type="GO" id="GO:0048039">
    <property type="term" value="F:ubiquinone binding"/>
    <property type="evidence" value="ECO:0007669"/>
    <property type="project" value="TreeGrafter"/>
</dbReference>
<feature type="transmembrane region" description="Helical" evidence="12">
    <location>
        <begin position="109"/>
        <end position="130"/>
    </location>
</feature>
<keyword evidence="4 12" id="KW-0812">Transmembrane</keyword>
<dbReference type="AlphaFoldDB" id="A0A0F4GMY8"/>
<feature type="binding site" evidence="10">
    <location>
        <position position="130"/>
    </location>
    <ligand>
        <name>a ubiquinone</name>
        <dbReference type="ChEBI" id="CHEBI:16389"/>
        <note>ligand shared with IP/SDHB</note>
    </ligand>
</feature>
<dbReference type="GO" id="GO:0046872">
    <property type="term" value="F:metal ion binding"/>
    <property type="evidence" value="ECO:0007669"/>
    <property type="project" value="UniProtKB-KW"/>
</dbReference>
<evidence type="ECO:0000256" key="1">
    <source>
        <dbReference type="ARBA" id="ARBA00004448"/>
    </source>
</evidence>
<keyword evidence="5 12" id="KW-0999">Mitochondrion inner membrane</keyword>
<keyword evidence="14" id="KW-1185">Reference proteome</keyword>
<keyword evidence="11" id="KW-0479">Metal-binding</keyword>
<protein>
    <recommendedName>
        <fullName evidence="12">Succinate dehydrogenase [ubiquinone] cytochrome b small subunit</fullName>
    </recommendedName>
</protein>
<evidence type="ECO:0000256" key="8">
    <source>
        <dbReference type="ARBA" id="ARBA00023128"/>
    </source>
</evidence>
<evidence type="ECO:0000256" key="6">
    <source>
        <dbReference type="ARBA" id="ARBA00022946"/>
    </source>
</evidence>
<evidence type="ECO:0000256" key="10">
    <source>
        <dbReference type="PIRSR" id="PIRSR607992-1"/>
    </source>
</evidence>
<dbReference type="CDD" id="cd03496">
    <property type="entry name" value="SQR_TypeC_CybS"/>
    <property type="match status" value="1"/>
</dbReference>
<dbReference type="GO" id="GO:0020037">
    <property type="term" value="F:heme binding"/>
    <property type="evidence" value="ECO:0007669"/>
    <property type="project" value="TreeGrafter"/>
</dbReference>
<organism evidence="13 14">
    <name type="scientific">Zymoseptoria brevis</name>
    <dbReference type="NCBI Taxonomy" id="1047168"/>
    <lineage>
        <taxon>Eukaryota</taxon>
        <taxon>Fungi</taxon>
        <taxon>Dikarya</taxon>
        <taxon>Ascomycota</taxon>
        <taxon>Pezizomycotina</taxon>
        <taxon>Dothideomycetes</taxon>
        <taxon>Dothideomycetidae</taxon>
        <taxon>Mycosphaerellales</taxon>
        <taxon>Mycosphaerellaceae</taxon>
        <taxon>Zymoseptoria</taxon>
    </lineage>
</organism>
<dbReference type="PANTHER" id="PTHR13337">
    <property type="entry name" value="SUCCINATE DEHYDROGENASE"/>
    <property type="match status" value="1"/>
</dbReference>
<evidence type="ECO:0000313" key="14">
    <source>
        <dbReference type="Proteomes" id="UP000033647"/>
    </source>
</evidence>
<dbReference type="PANTHER" id="PTHR13337:SF2">
    <property type="entry name" value="SUCCINATE DEHYDROGENASE [UBIQUINONE] CYTOCHROME B SMALL SUBUNIT, MITOCHONDRIAL"/>
    <property type="match status" value="1"/>
</dbReference>
<keyword evidence="9 12" id="KW-0472">Membrane</keyword>
<dbReference type="STRING" id="1047168.A0A0F4GMY8"/>
<comment type="similarity">
    <text evidence="2 12">Belongs to the CybS family.</text>
</comment>
<dbReference type="SUPFAM" id="SSF81343">
    <property type="entry name" value="Fumarate reductase respiratory complex transmembrane subunits"/>
    <property type="match status" value="1"/>
</dbReference>
<name>A0A0F4GMY8_9PEZI</name>
<evidence type="ECO:0000256" key="3">
    <source>
        <dbReference type="ARBA" id="ARBA00022448"/>
    </source>
</evidence>
<comment type="subcellular location">
    <subcellularLocation>
        <location evidence="1 12">Mitochondrion inner membrane</location>
        <topology evidence="1 12">Multi-pass membrane protein</topology>
    </subcellularLocation>
</comment>
<accession>A0A0F4GMY8</accession>